<dbReference type="CDD" id="cd00118">
    <property type="entry name" value="LysM"/>
    <property type="match status" value="2"/>
</dbReference>
<dbReference type="InterPro" id="IPR016047">
    <property type="entry name" value="M23ase_b-sheet_dom"/>
</dbReference>
<dbReference type="OrthoDB" id="9795421at2"/>
<dbReference type="InterPro" id="IPR011055">
    <property type="entry name" value="Dup_hybrid_motif"/>
</dbReference>
<sequence>MLAGCSTEGDLPSKAARAPAAPINSIFVSRGDNLYKLAQQYNVPVRDLIEANGLTAPYMLQPGQRLLLPLPKVYIVKPGDTLYGLSRQYQVDTAELVRLNNLQQPYTLKAGQTLRLPGQSPVPASTTSIASAAAPAAKPPGMPAPGRKPEVPPAASSMPTERAQRPTVEVATLPPPPSTASPTTAPTRPSVVAPPPTASGAAPGRKGVETEALAPPPATPQTQAQAAPAAVAPDRRPAPPPAITTPPPASAPVAEPPPTQVAAAPPPAPPREEAVPARAGNRFLWPVRGTILSGFGEKPGGLRNDGINIGAPRGTAVAAAENGIVAYAGNQLKSFGNLVLIRHDGGWVTVYAHLDAIGVEQGQRVTRGQGIGTVGQTGNVRSPQLHFAVRKGEQVLNPVDQLEK</sequence>
<dbReference type="PROSITE" id="PS51782">
    <property type="entry name" value="LYSM"/>
    <property type="match status" value="2"/>
</dbReference>
<dbReference type="Pfam" id="PF01476">
    <property type="entry name" value="LysM"/>
    <property type="match status" value="2"/>
</dbReference>
<organism evidence="4 5">
    <name type="scientific">Niveispirillum cyanobacteriorum</name>
    <dbReference type="NCBI Taxonomy" id="1612173"/>
    <lineage>
        <taxon>Bacteria</taxon>
        <taxon>Pseudomonadati</taxon>
        <taxon>Pseudomonadota</taxon>
        <taxon>Alphaproteobacteria</taxon>
        <taxon>Rhodospirillales</taxon>
        <taxon>Azospirillaceae</taxon>
        <taxon>Niveispirillum</taxon>
    </lineage>
</organism>
<dbReference type="SUPFAM" id="SSF51261">
    <property type="entry name" value="Duplicated hybrid motif"/>
    <property type="match status" value="1"/>
</dbReference>
<evidence type="ECO:0000313" key="4">
    <source>
        <dbReference type="EMBL" id="AUN31660.1"/>
    </source>
</evidence>
<feature type="domain" description="LysM" evidence="3">
    <location>
        <begin position="24"/>
        <end position="68"/>
    </location>
</feature>
<feature type="region of interest" description="Disordered" evidence="2">
    <location>
        <begin position="114"/>
        <end position="274"/>
    </location>
</feature>
<accession>A0A2K9NEV4</accession>
<dbReference type="InterPro" id="IPR050570">
    <property type="entry name" value="Cell_wall_metabolism_enzyme"/>
</dbReference>
<keyword evidence="5" id="KW-1185">Reference proteome</keyword>
<dbReference type="InterPro" id="IPR036779">
    <property type="entry name" value="LysM_dom_sf"/>
</dbReference>
<dbReference type="GO" id="GO:0004222">
    <property type="term" value="F:metalloendopeptidase activity"/>
    <property type="evidence" value="ECO:0007669"/>
    <property type="project" value="TreeGrafter"/>
</dbReference>
<dbReference type="SUPFAM" id="SSF54106">
    <property type="entry name" value="LysM domain"/>
    <property type="match status" value="2"/>
</dbReference>
<protein>
    <submittedName>
        <fullName evidence="4">Gamma-D-glutamyl-meso-diaminopimelate peptidase</fullName>
    </submittedName>
</protein>
<evidence type="ECO:0000256" key="2">
    <source>
        <dbReference type="SAM" id="MobiDB-lite"/>
    </source>
</evidence>
<feature type="compositionally biased region" description="Low complexity" evidence="2">
    <location>
        <begin position="220"/>
        <end position="232"/>
    </location>
</feature>
<evidence type="ECO:0000256" key="1">
    <source>
        <dbReference type="ARBA" id="ARBA00038420"/>
    </source>
</evidence>
<dbReference type="SMART" id="SM00257">
    <property type="entry name" value="LysM"/>
    <property type="match status" value="2"/>
</dbReference>
<dbReference type="PANTHER" id="PTHR21666">
    <property type="entry name" value="PEPTIDASE-RELATED"/>
    <property type="match status" value="1"/>
</dbReference>
<feature type="compositionally biased region" description="Low complexity" evidence="2">
    <location>
        <begin position="180"/>
        <end position="191"/>
    </location>
</feature>
<dbReference type="Proteomes" id="UP000234752">
    <property type="component" value="Chromosome eg_1"/>
</dbReference>
<feature type="compositionally biased region" description="Low complexity" evidence="2">
    <location>
        <begin position="198"/>
        <end position="213"/>
    </location>
</feature>
<dbReference type="InterPro" id="IPR018392">
    <property type="entry name" value="LysM"/>
</dbReference>
<dbReference type="Pfam" id="PF01551">
    <property type="entry name" value="Peptidase_M23"/>
    <property type="match status" value="1"/>
</dbReference>
<feature type="compositionally biased region" description="Pro residues" evidence="2">
    <location>
        <begin position="238"/>
        <end position="269"/>
    </location>
</feature>
<dbReference type="KEGG" id="ncb:C0V82_04115"/>
<name>A0A2K9NEV4_9PROT</name>
<reference evidence="4 5" key="1">
    <citation type="submission" date="2017-12" db="EMBL/GenBank/DDBJ databases">
        <title>Genomes of bacteria within cyanobacterial aggregates.</title>
        <authorList>
            <person name="Cai H."/>
        </authorList>
    </citation>
    <scope>NUCLEOTIDE SEQUENCE [LARGE SCALE GENOMIC DNA]</scope>
    <source>
        <strain evidence="4 5">TH16</strain>
    </source>
</reference>
<dbReference type="PANTHER" id="PTHR21666:SF263">
    <property type="entry name" value="MUREIN HYDROLASE ACTIVATOR NLPD"/>
    <property type="match status" value="1"/>
</dbReference>
<evidence type="ECO:0000313" key="5">
    <source>
        <dbReference type="Proteomes" id="UP000234752"/>
    </source>
</evidence>
<dbReference type="Gene3D" id="3.10.350.10">
    <property type="entry name" value="LysM domain"/>
    <property type="match status" value="2"/>
</dbReference>
<proteinExistence type="inferred from homology"/>
<dbReference type="CDD" id="cd12797">
    <property type="entry name" value="M23_peptidase"/>
    <property type="match status" value="1"/>
</dbReference>
<dbReference type="EMBL" id="CP025611">
    <property type="protein sequence ID" value="AUN31660.1"/>
    <property type="molecule type" value="Genomic_DNA"/>
</dbReference>
<dbReference type="AlphaFoldDB" id="A0A2K9NEV4"/>
<feature type="domain" description="LysM" evidence="3">
    <location>
        <begin position="72"/>
        <end position="116"/>
    </location>
</feature>
<evidence type="ECO:0000259" key="3">
    <source>
        <dbReference type="PROSITE" id="PS51782"/>
    </source>
</evidence>
<dbReference type="Gene3D" id="2.70.70.10">
    <property type="entry name" value="Glucose Permease (Domain IIA)"/>
    <property type="match status" value="1"/>
</dbReference>
<comment type="similarity">
    <text evidence="1">Belongs to the E.coli NlpD/Haemophilus LppB family.</text>
</comment>
<feature type="compositionally biased region" description="Low complexity" evidence="2">
    <location>
        <begin position="121"/>
        <end position="136"/>
    </location>
</feature>
<gene>
    <name evidence="4" type="ORF">C0V82_04115</name>
</gene>